<gene>
    <name evidence="1" type="ORF">BCY86_03250</name>
</gene>
<dbReference type="KEGG" id="pabo:BCY86_03250"/>
<dbReference type="Proteomes" id="UP000185544">
    <property type="component" value="Chromosome"/>
</dbReference>
<dbReference type="AlphaFoldDB" id="A0A1L6MWA5"/>
<keyword evidence="2" id="KW-1185">Reference proteome</keyword>
<name>A0A1L6MWA5_9BACT</name>
<proteinExistence type="predicted"/>
<evidence type="ECO:0000313" key="1">
    <source>
        <dbReference type="EMBL" id="APR99801.1"/>
    </source>
</evidence>
<dbReference type="STRING" id="1882918.BCY86_03250"/>
<dbReference type="EMBL" id="CP016908">
    <property type="protein sequence ID" value="APR99801.1"/>
    <property type="molecule type" value="Genomic_DNA"/>
</dbReference>
<evidence type="ECO:0000313" key="2">
    <source>
        <dbReference type="Proteomes" id="UP000185544"/>
    </source>
</evidence>
<sequence>MDFPLLFRRLPDQVEIDAFAKLIASTLHPFLEKRPSAQTLLGGAAKVGSFSGSTHLAFHVEQGLNEITTTCRDASCKVDRIAYPAADIVTTALSGSICSSSMRSGWFLNGWLS</sequence>
<protein>
    <submittedName>
        <fullName evidence="1">Uncharacterized protein</fullName>
    </submittedName>
</protein>
<accession>A0A1L6MWA5</accession>
<organism evidence="1 2">
    <name type="scientific">Pajaroellobacter abortibovis</name>
    <dbReference type="NCBI Taxonomy" id="1882918"/>
    <lineage>
        <taxon>Bacteria</taxon>
        <taxon>Pseudomonadati</taxon>
        <taxon>Myxococcota</taxon>
        <taxon>Polyangia</taxon>
        <taxon>Polyangiales</taxon>
        <taxon>Polyangiaceae</taxon>
    </lineage>
</organism>
<reference evidence="1 2" key="1">
    <citation type="submission" date="2016-08" db="EMBL/GenBank/DDBJ databases">
        <title>Identification and validation of antigenic proteins from Pajaroellobacter abortibovis using de-novo genome sequence assembly and reverse vaccinology.</title>
        <authorList>
            <person name="Welly B.T."/>
            <person name="Miller M.R."/>
            <person name="Stott J.L."/>
            <person name="Blanchard M.T."/>
            <person name="Islas-Trejo A.D."/>
            <person name="O'Rourke S.M."/>
            <person name="Young A.E."/>
            <person name="Medrano J.F."/>
            <person name="Van Eenennaam A.L."/>
        </authorList>
    </citation>
    <scope>NUCLEOTIDE SEQUENCE [LARGE SCALE GENOMIC DNA]</scope>
    <source>
        <strain evidence="1 2">BTF92-0548A/99-0131</strain>
    </source>
</reference>